<dbReference type="InterPro" id="IPR051327">
    <property type="entry name" value="MATE_MepA_subfamily"/>
</dbReference>
<evidence type="ECO:0000256" key="2">
    <source>
        <dbReference type="ARBA" id="ARBA00022475"/>
    </source>
</evidence>
<keyword evidence="5 6" id="KW-0472">Membrane</keyword>
<reference evidence="7 8" key="1">
    <citation type="submission" date="2020-01" db="EMBL/GenBank/DDBJ databases">
        <title>Draft Genome Sequence of Vibrio sp. strain OCN044, Isolated from a Healthy Coral at Palmyra Atoll.</title>
        <authorList>
            <person name="Videau P."/>
            <person name="Loughran R."/>
            <person name="Esquivel A."/>
            <person name="Deadmond M."/>
            <person name="Paddock B.E."/>
            <person name="Saw J.H."/>
            <person name="Ushijima B."/>
        </authorList>
    </citation>
    <scope>NUCLEOTIDE SEQUENCE [LARGE SCALE GENOMIC DNA]</scope>
    <source>
        <strain evidence="7 8">OCN044</strain>
    </source>
</reference>
<evidence type="ECO:0000256" key="4">
    <source>
        <dbReference type="ARBA" id="ARBA00022989"/>
    </source>
</evidence>
<organism evidence="7 8">
    <name type="scientific">Vibrio tetraodonis subsp. pristinus</name>
    <dbReference type="NCBI Taxonomy" id="2695891"/>
    <lineage>
        <taxon>Bacteria</taxon>
        <taxon>Pseudomonadati</taxon>
        <taxon>Pseudomonadota</taxon>
        <taxon>Gammaproteobacteria</taxon>
        <taxon>Vibrionales</taxon>
        <taxon>Vibrionaceae</taxon>
        <taxon>Vibrio</taxon>
    </lineage>
</organism>
<evidence type="ECO:0000256" key="6">
    <source>
        <dbReference type="SAM" id="Phobius"/>
    </source>
</evidence>
<feature type="transmembrane region" description="Helical" evidence="6">
    <location>
        <begin position="262"/>
        <end position="282"/>
    </location>
</feature>
<feature type="transmembrane region" description="Helical" evidence="6">
    <location>
        <begin position="152"/>
        <end position="177"/>
    </location>
</feature>
<dbReference type="GO" id="GO:0015297">
    <property type="term" value="F:antiporter activity"/>
    <property type="evidence" value="ECO:0007669"/>
    <property type="project" value="InterPro"/>
</dbReference>
<keyword evidence="2" id="KW-1003">Cell membrane</keyword>
<dbReference type="Proteomes" id="UP000478571">
    <property type="component" value="Unassembled WGS sequence"/>
</dbReference>
<feature type="transmembrane region" description="Helical" evidence="6">
    <location>
        <begin position="38"/>
        <end position="58"/>
    </location>
</feature>
<evidence type="ECO:0000313" key="7">
    <source>
        <dbReference type="EMBL" id="MYM60168.1"/>
    </source>
</evidence>
<name>A0A6L8LVM4_9VIBR</name>
<accession>A0A6L8LVM4</accession>
<dbReference type="PANTHER" id="PTHR43823">
    <property type="entry name" value="SPORULATION PROTEIN YKVU"/>
    <property type="match status" value="1"/>
</dbReference>
<gene>
    <name evidence="7" type="ORF">GTG28_13115</name>
</gene>
<keyword evidence="3 6" id="KW-0812">Transmembrane</keyword>
<keyword evidence="4 6" id="KW-1133">Transmembrane helix</keyword>
<evidence type="ECO:0000256" key="3">
    <source>
        <dbReference type="ARBA" id="ARBA00022692"/>
    </source>
</evidence>
<feature type="transmembrane region" description="Helical" evidence="6">
    <location>
        <begin position="109"/>
        <end position="132"/>
    </location>
</feature>
<dbReference type="RefSeq" id="WP_160930505.1">
    <property type="nucleotide sequence ID" value="NZ_WWEU01000004.1"/>
</dbReference>
<feature type="transmembrane region" description="Helical" evidence="6">
    <location>
        <begin position="288"/>
        <end position="311"/>
    </location>
</feature>
<dbReference type="AlphaFoldDB" id="A0A6L8LVM4"/>
<protein>
    <submittedName>
        <fullName evidence="7">MATE family efflux transporter</fullName>
    </submittedName>
</protein>
<keyword evidence="8" id="KW-1185">Reference proteome</keyword>
<dbReference type="InterPro" id="IPR002528">
    <property type="entry name" value="MATE_fam"/>
</dbReference>
<feature type="transmembrane region" description="Helical" evidence="6">
    <location>
        <begin position="189"/>
        <end position="209"/>
    </location>
</feature>
<evidence type="ECO:0000313" key="8">
    <source>
        <dbReference type="Proteomes" id="UP000478571"/>
    </source>
</evidence>
<comment type="subcellular location">
    <subcellularLocation>
        <location evidence="1">Cell membrane</location>
        <topology evidence="1">Multi-pass membrane protein</topology>
    </subcellularLocation>
</comment>
<sequence length="324" mass="35594">MRVTNILTSQSIKTVPIDFSPCVWVVSCFIRHDSNPKLATYAMSAGAVVNLLADYLFIIKMGMGIEGAAYGTIISQVLMLLTLLSHFMRGKGNLTLSFEGIGISKFRDILAMGVPSFCVEIATAITIILFNYTLLTQFDESYVVAFGLNTNLGVFALFVMVAIGQACQPIMSFNYGAKRQLRIEQTLRLGLKVAIISGSLFLIIIWLFASEIASLYLGDSSQLVPLATTALTYYFFAVPLMGFNIVVANLFQAIALPKRATLLALSRGFIFVIVGMCFLPEYLPINGIWLTTLFSESLAAIMALMMLSNYFRDSRLDRASSYGS</sequence>
<proteinExistence type="predicted"/>
<feature type="transmembrane region" description="Helical" evidence="6">
    <location>
        <begin position="229"/>
        <end position="250"/>
    </location>
</feature>
<dbReference type="GO" id="GO:0005886">
    <property type="term" value="C:plasma membrane"/>
    <property type="evidence" value="ECO:0007669"/>
    <property type="project" value="UniProtKB-SubCell"/>
</dbReference>
<dbReference type="Pfam" id="PF01554">
    <property type="entry name" value="MatE"/>
    <property type="match status" value="1"/>
</dbReference>
<dbReference type="GO" id="GO:0042910">
    <property type="term" value="F:xenobiotic transmembrane transporter activity"/>
    <property type="evidence" value="ECO:0007669"/>
    <property type="project" value="InterPro"/>
</dbReference>
<evidence type="ECO:0000256" key="5">
    <source>
        <dbReference type="ARBA" id="ARBA00023136"/>
    </source>
</evidence>
<dbReference type="EMBL" id="WWEU01000004">
    <property type="protein sequence ID" value="MYM60168.1"/>
    <property type="molecule type" value="Genomic_DNA"/>
</dbReference>
<dbReference type="PANTHER" id="PTHR43823:SF3">
    <property type="entry name" value="MULTIDRUG EXPORT PROTEIN MEPA"/>
    <property type="match status" value="1"/>
</dbReference>
<feature type="transmembrane region" description="Helical" evidence="6">
    <location>
        <begin position="70"/>
        <end position="88"/>
    </location>
</feature>
<evidence type="ECO:0000256" key="1">
    <source>
        <dbReference type="ARBA" id="ARBA00004651"/>
    </source>
</evidence>
<comment type="caution">
    <text evidence="7">The sequence shown here is derived from an EMBL/GenBank/DDBJ whole genome shotgun (WGS) entry which is preliminary data.</text>
</comment>